<dbReference type="Pfam" id="PF00278">
    <property type="entry name" value="Orn_DAP_Arg_deC"/>
    <property type="match status" value="1"/>
</dbReference>
<dbReference type="PRINTS" id="PR01181">
    <property type="entry name" value="DAPDCRBXLASE"/>
</dbReference>
<name>A0A7S0LI85_9EUKA</name>
<dbReference type="EMBL" id="HBEY01035422">
    <property type="protein sequence ID" value="CAD8613535.1"/>
    <property type="molecule type" value="Transcribed_RNA"/>
</dbReference>
<dbReference type="GO" id="GO:0009089">
    <property type="term" value="P:lysine biosynthetic process via diaminopimelate"/>
    <property type="evidence" value="ECO:0007669"/>
    <property type="project" value="InterPro"/>
</dbReference>
<sequence>MLASRSVRMAVGATSAADPEQLRFLSRDGALKIAQEFGSPVFVYDEATLKAQAAAALAFPNAYGLTVRFAMKALPNAAVLQTFDRMGLHVDASSSYEVHRAIAAGISPDRISLSSQELAHDLDELLKLGIKFNACSLLQLRAYGALRPGSRGVQLGVRFNPGLGSGGTGKTNVGGPSSSFGIWHELMPQVKEILAEFDLEPARVHTHIGSGSDPAVWTKVSGLSLGLCEQLPSVSSLNLGGGYKVGRMATETSTNLATVGSPVKDAFAAFAARTGRELSLEIEPGTFLVANSGALLTTVQDIVTTGDDGHEFLKFDSGMTELLRPSLYGAQHPIILVTKEASAAEDHSYIAVGHCCESGDLVTPAPDEPETLLPRVLGGMASIGDLCVVEGAGAYCSSMCTKNYNSFPEAAEVMIDTAGVPHLVRRRQPLEEIWANEVPFTPTA</sequence>
<gene>
    <name evidence="9" type="ORF">CPEL01642_LOCUS16915</name>
</gene>
<dbReference type="CDD" id="cd06828">
    <property type="entry name" value="PLPDE_III_DapDC"/>
    <property type="match status" value="1"/>
</dbReference>
<evidence type="ECO:0000256" key="2">
    <source>
        <dbReference type="ARBA" id="ARBA00022793"/>
    </source>
</evidence>
<dbReference type="SUPFAM" id="SSF50621">
    <property type="entry name" value="Alanine racemase C-terminal domain-like"/>
    <property type="match status" value="1"/>
</dbReference>
<evidence type="ECO:0000259" key="8">
    <source>
        <dbReference type="Pfam" id="PF02784"/>
    </source>
</evidence>
<evidence type="ECO:0000256" key="3">
    <source>
        <dbReference type="ARBA" id="ARBA00022898"/>
    </source>
</evidence>
<dbReference type="InterPro" id="IPR002986">
    <property type="entry name" value="DAP_deCOOHase_LysA"/>
</dbReference>
<dbReference type="GO" id="GO:0008836">
    <property type="term" value="F:diaminopimelate decarboxylase activity"/>
    <property type="evidence" value="ECO:0007669"/>
    <property type="project" value="InterPro"/>
</dbReference>
<dbReference type="InterPro" id="IPR009006">
    <property type="entry name" value="Ala_racemase/Decarboxylase_C"/>
</dbReference>
<feature type="domain" description="Orn/DAP/Arg decarboxylase 2 C-terminal" evidence="7">
    <location>
        <begin position="42"/>
        <end position="393"/>
    </location>
</feature>
<evidence type="ECO:0000256" key="6">
    <source>
        <dbReference type="RuleBase" id="RU003737"/>
    </source>
</evidence>
<feature type="active site" description="Proton donor" evidence="5">
    <location>
        <position position="356"/>
    </location>
</feature>
<dbReference type="AlphaFoldDB" id="A0A7S0LI85"/>
<dbReference type="PANTHER" id="PTHR43727">
    <property type="entry name" value="DIAMINOPIMELATE DECARBOXYLASE"/>
    <property type="match status" value="1"/>
</dbReference>
<dbReference type="InterPro" id="IPR029066">
    <property type="entry name" value="PLP-binding_barrel"/>
</dbReference>
<feature type="modified residue" description="N6-(pyridoxal phosphate)lysine" evidence="5">
    <location>
        <position position="72"/>
    </location>
</feature>
<dbReference type="InterPro" id="IPR022643">
    <property type="entry name" value="De-COase2_C"/>
</dbReference>
<evidence type="ECO:0000313" key="9">
    <source>
        <dbReference type="EMBL" id="CAD8613535.1"/>
    </source>
</evidence>
<reference evidence="9" key="1">
    <citation type="submission" date="2021-01" db="EMBL/GenBank/DDBJ databases">
        <authorList>
            <person name="Corre E."/>
            <person name="Pelletier E."/>
            <person name="Niang G."/>
            <person name="Scheremetjew M."/>
            <person name="Finn R."/>
            <person name="Kale V."/>
            <person name="Holt S."/>
            <person name="Cochrane G."/>
            <person name="Meng A."/>
            <person name="Brown T."/>
            <person name="Cohen L."/>
        </authorList>
    </citation>
    <scope>NUCLEOTIDE SEQUENCE</scope>
    <source>
        <strain evidence="9">PLY182g</strain>
    </source>
</reference>
<accession>A0A7S0LI85</accession>
<keyword evidence="4" id="KW-0456">Lyase</keyword>
<dbReference type="PRINTS" id="PR01179">
    <property type="entry name" value="ODADCRBXLASE"/>
</dbReference>
<dbReference type="Gene3D" id="2.40.37.10">
    <property type="entry name" value="Lyase, Ornithine Decarboxylase, Chain A, domain 1"/>
    <property type="match status" value="1"/>
</dbReference>
<dbReference type="Gene3D" id="3.20.20.10">
    <property type="entry name" value="Alanine racemase"/>
    <property type="match status" value="1"/>
</dbReference>
<comment type="cofactor">
    <cofactor evidence="1 5">
        <name>pyridoxal 5'-phosphate</name>
        <dbReference type="ChEBI" id="CHEBI:597326"/>
    </cofactor>
</comment>
<keyword evidence="3 5" id="KW-0663">Pyridoxal phosphate</keyword>
<dbReference type="InterPro" id="IPR000183">
    <property type="entry name" value="Orn/DAP/Arg_de-COase"/>
</dbReference>
<organism evidence="9">
    <name type="scientific">Coccolithus braarudii</name>
    <dbReference type="NCBI Taxonomy" id="221442"/>
    <lineage>
        <taxon>Eukaryota</taxon>
        <taxon>Haptista</taxon>
        <taxon>Haptophyta</taxon>
        <taxon>Prymnesiophyceae</taxon>
        <taxon>Coccolithales</taxon>
        <taxon>Coccolithaceae</taxon>
        <taxon>Coccolithus</taxon>
    </lineage>
</organism>
<evidence type="ECO:0000256" key="1">
    <source>
        <dbReference type="ARBA" id="ARBA00001933"/>
    </source>
</evidence>
<evidence type="ECO:0008006" key="10">
    <source>
        <dbReference type="Google" id="ProtNLM"/>
    </source>
</evidence>
<dbReference type="InterPro" id="IPR022644">
    <property type="entry name" value="De-COase2_N"/>
</dbReference>
<proteinExistence type="inferred from homology"/>
<dbReference type="PANTHER" id="PTHR43727:SF2">
    <property type="entry name" value="GROUP IV DECARBOXYLASE"/>
    <property type="match status" value="1"/>
</dbReference>
<keyword evidence="2" id="KW-0210">Decarboxylase</keyword>
<evidence type="ECO:0000256" key="5">
    <source>
        <dbReference type="PIRSR" id="PIRSR600183-50"/>
    </source>
</evidence>
<dbReference type="Pfam" id="PF02784">
    <property type="entry name" value="Orn_Arg_deC_N"/>
    <property type="match status" value="1"/>
</dbReference>
<feature type="domain" description="Orn/DAP/Arg decarboxylase 2 N-terminal" evidence="8">
    <location>
        <begin position="58"/>
        <end position="290"/>
    </location>
</feature>
<comment type="similarity">
    <text evidence="6">Belongs to the Orn/Lys/Arg decarboxylase class-II family.</text>
</comment>
<dbReference type="SUPFAM" id="SSF51419">
    <property type="entry name" value="PLP-binding barrel"/>
    <property type="match status" value="1"/>
</dbReference>
<protein>
    <recommendedName>
        <fullName evidence="10">Diaminopimelate decarboxylase</fullName>
    </recommendedName>
</protein>
<evidence type="ECO:0000259" key="7">
    <source>
        <dbReference type="Pfam" id="PF00278"/>
    </source>
</evidence>
<evidence type="ECO:0000256" key="4">
    <source>
        <dbReference type="ARBA" id="ARBA00023239"/>
    </source>
</evidence>